<organism evidence="3 4">
    <name type="scientific">Micromonospora cathayae</name>
    <dbReference type="NCBI Taxonomy" id="3028804"/>
    <lineage>
        <taxon>Bacteria</taxon>
        <taxon>Bacillati</taxon>
        <taxon>Actinomycetota</taxon>
        <taxon>Actinomycetes</taxon>
        <taxon>Micromonosporales</taxon>
        <taxon>Micromonosporaceae</taxon>
        <taxon>Micromonospora</taxon>
    </lineage>
</organism>
<dbReference type="InterPro" id="IPR057746">
    <property type="entry name" value="CpnT-like_N"/>
</dbReference>
<evidence type="ECO:0000313" key="3">
    <source>
        <dbReference type="EMBL" id="WDZ86975.1"/>
    </source>
</evidence>
<dbReference type="Proteomes" id="UP001219605">
    <property type="component" value="Chromosome"/>
</dbReference>
<reference evidence="3 4" key="1">
    <citation type="submission" date="2023-02" db="EMBL/GenBank/DDBJ databases">
        <authorList>
            <person name="Mo P."/>
        </authorList>
    </citation>
    <scope>NUCLEOTIDE SEQUENCE [LARGE SCALE GENOMIC DNA]</scope>
    <source>
        <strain evidence="3 4">HUAS 3</strain>
    </source>
</reference>
<gene>
    <name evidence="3" type="ORF">PVK37_11520</name>
</gene>
<feature type="domain" description="Outer membrane channel protein CpnT-like N-terminal" evidence="2">
    <location>
        <begin position="8"/>
        <end position="166"/>
    </location>
</feature>
<proteinExistence type="predicted"/>
<dbReference type="EMBL" id="CP118615">
    <property type="protein sequence ID" value="WDZ86975.1"/>
    <property type="molecule type" value="Genomic_DNA"/>
</dbReference>
<evidence type="ECO:0000259" key="2">
    <source>
        <dbReference type="Pfam" id="PF25547"/>
    </source>
</evidence>
<evidence type="ECO:0000313" key="4">
    <source>
        <dbReference type="Proteomes" id="UP001219605"/>
    </source>
</evidence>
<feature type="compositionally biased region" description="Pro residues" evidence="1">
    <location>
        <begin position="344"/>
        <end position="362"/>
    </location>
</feature>
<evidence type="ECO:0000256" key="1">
    <source>
        <dbReference type="SAM" id="MobiDB-lite"/>
    </source>
</evidence>
<dbReference type="Pfam" id="PF25547">
    <property type="entry name" value="WXG100_2"/>
    <property type="match status" value="1"/>
</dbReference>
<feature type="region of interest" description="Disordered" evidence="1">
    <location>
        <begin position="338"/>
        <end position="364"/>
    </location>
</feature>
<feature type="compositionally biased region" description="Pro residues" evidence="1">
    <location>
        <begin position="512"/>
        <end position="532"/>
    </location>
</feature>
<feature type="region of interest" description="Disordered" evidence="1">
    <location>
        <begin position="503"/>
        <end position="645"/>
    </location>
</feature>
<name>A0ABY7ZVA3_9ACTN</name>
<sequence length="645" mass="64390">MTVLPSPIPHPLDFCPWQLPGWVYEALDWVVGVEWPEGNEKAVWDLADQWYSVAATLAGPRADAVAAAGQVRSGYGAVGAVAEAFDTAWKKVAEGDEAPLPLLLAVSTDLGQLVEECGCDIEGAKLEVWIELGILVVELLAMTVAVVLTAGAASPAAAAAITATRLIVQQIFRKLVAQLARKSLKAGMKEATERAAKQVTRDGLRGLGRNALRGGLLEAAEEGGVNLAVQGYQNTTGRRDGLDLAEMSTSTVGGFAGGAAAPLAGLGMNATSRGGRIAEHFGRGMGGEVIAEQAASLATGGGFIGLEDAARAAASGTTGSAVTQADAALQARLDGRLSTLAGTPLPPPPAPPVDTGPPPTPVADPLTPAVAQQRTVSDLGGTGGDHGASVARTSGVDTSSGLPAVESRTYGTVESSDPMQRRVEEVLTGPVSPEPVAVTARTPDVVSPPSVVTPVTPAPTLSAITVDPALAATPVTPAPVDVTQATGTSSTAPAVATTAPQTVTSAAAPSVGPGPAPSVTPGPGPSASPGPAPTVATTPTLTTTPGPTVTPNTAATAGTTSTPATPSPQPVQQVGTGGAARTTMPARPDTSPTDDRATPRLVNDLSLLEVLAPKTRSKSDATPPPPPGAAAVGRAGCQEQGVVRP</sequence>
<feature type="compositionally biased region" description="Low complexity" evidence="1">
    <location>
        <begin position="533"/>
        <end position="564"/>
    </location>
</feature>
<dbReference type="RefSeq" id="WP_275033849.1">
    <property type="nucleotide sequence ID" value="NZ_CP118615.1"/>
</dbReference>
<keyword evidence="4" id="KW-1185">Reference proteome</keyword>
<accession>A0ABY7ZVA3</accession>
<protein>
    <recommendedName>
        <fullName evidence="2">Outer membrane channel protein CpnT-like N-terminal domain-containing protein</fullName>
    </recommendedName>
</protein>